<proteinExistence type="predicted"/>
<feature type="transmembrane region" description="Helical" evidence="5">
    <location>
        <begin position="247"/>
        <end position="263"/>
    </location>
</feature>
<evidence type="ECO:0000313" key="8">
    <source>
        <dbReference type="Proteomes" id="UP001165652"/>
    </source>
</evidence>
<feature type="transmembrane region" description="Helical" evidence="5">
    <location>
        <begin position="56"/>
        <end position="77"/>
    </location>
</feature>
<comment type="subcellular location">
    <subcellularLocation>
        <location evidence="1">Membrane</location>
        <topology evidence="1">Multi-pass membrane protein</topology>
    </subcellularLocation>
</comment>
<dbReference type="PANTHER" id="PTHR37422:SF13">
    <property type="entry name" value="LIPOPOLYSACCHARIDE BIOSYNTHESIS PROTEIN PA4999-RELATED"/>
    <property type="match status" value="1"/>
</dbReference>
<evidence type="ECO:0000256" key="3">
    <source>
        <dbReference type="ARBA" id="ARBA00022989"/>
    </source>
</evidence>
<protein>
    <recommendedName>
        <fullName evidence="6">O-antigen ligase-related domain-containing protein</fullName>
    </recommendedName>
</protein>
<keyword evidence="2 5" id="KW-0812">Transmembrane</keyword>
<feature type="transmembrane region" description="Helical" evidence="5">
    <location>
        <begin position="222"/>
        <end position="241"/>
    </location>
</feature>
<dbReference type="RefSeq" id="WP_272775322.1">
    <property type="nucleotide sequence ID" value="NZ_JAQQLI010000002.1"/>
</dbReference>
<feature type="transmembrane region" description="Helical" evidence="5">
    <location>
        <begin position="149"/>
        <end position="174"/>
    </location>
</feature>
<evidence type="ECO:0000256" key="4">
    <source>
        <dbReference type="ARBA" id="ARBA00023136"/>
    </source>
</evidence>
<dbReference type="EMBL" id="JAQQLI010000002">
    <property type="protein sequence ID" value="MDC7784472.1"/>
    <property type="molecule type" value="Genomic_DNA"/>
</dbReference>
<dbReference type="Proteomes" id="UP001165652">
    <property type="component" value="Unassembled WGS sequence"/>
</dbReference>
<comment type="caution">
    <text evidence="7">The sequence shown here is derived from an EMBL/GenBank/DDBJ whole genome shotgun (WGS) entry which is preliminary data.</text>
</comment>
<evidence type="ECO:0000313" key="7">
    <source>
        <dbReference type="EMBL" id="MDC7784472.1"/>
    </source>
</evidence>
<dbReference type="Pfam" id="PF04932">
    <property type="entry name" value="Wzy_C"/>
    <property type="match status" value="1"/>
</dbReference>
<feature type="transmembrane region" description="Helical" evidence="5">
    <location>
        <begin position="125"/>
        <end position="142"/>
    </location>
</feature>
<accession>A0ABT5J4A3</accession>
<reference evidence="7" key="1">
    <citation type="journal article" date="2023" name="Microbiol Resour">
        <title>Genome Sequences of Rhodoplanes serenus and Two Thermotolerant Strains, Rhodoplanes tepidamans and 'Rhodoplanes cryptolactis,' Further Refine the Genus.</title>
        <authorList>
            <person name="Rayyan A.A."/>
            <person name="Kyndt J.A."/>
        </authorList>
    </citation>
    <scope>NUCLEOTIDE SEQUENCE</scope>
    <source>
        <strain evidence="7">DSM 9987</strain>
    </source>
</reference>
<evidence type="ECO:0000256" key="1">
    <source>
        <dbReference type="ARBA" id="ARBA00004141"/>
    </source>
</evidence>
<feature type="transmembrane region" description="Helical" evidence="5">
    <location>
        <begin position="89"/>
        <end position="110"/>
    </location>
</feature>
<evidence type="ECO:0000259" key="6">
    <source>
        <dbReference type="Pfam" id="PF04932"/>
    </source>
</evidence>
<feature type="transmembrane region" description="Helical" evidence="5">
    <location>
        <begin position="345"/>
        <end position="364"/>
    </location>
</feature>
<keyword evidence="8" id="KW-1185">Reference proteome</keyword>
<name>A0ABT5J4A3_RHOTP</name>
<feature type="domain" description="O-antigen ligase-related" evidence="6">
    <location>
        <begin position="234"/>
        <end position="349"/>
    </location>
</feature>
<dbReference type="InterPro" id="IPR007016">
    <property type="entry name" value="O-antigen_ligase-rel_domated"/>
</dbReference>
<feature type="transmembrane region" description="Helical" evidence="5">
    <location>
        <begin position="402"/>
        <end position="421"/>
    </location>
</feature>
<feature type="transmembrane region" description="Helical" evidence="5">
    <location>
        <begin position="194"/>
        <end position="215"/>
    </location>
</feature>
<gene>
    <name evidence="7" type="ORF">PQJ73_02150</name>
</gene>
<dbReference type="InterPro" id="IPR051533">
    <property type="entry name" value="WaaL-like"/>
</dbReference>
<keyword evidence="4 5" id="KW-0472">Membrane</keyword>
<keyword evidence="3 5" id="KW-1133">Transmembrane helix</keyword>
<sequence length="436" mass="45097">MAGDPGERSTMTGAAMRPRRAVVLAWLREALTAPETAALGYLVTFAPMVLTNRLSAANFLFFAALLPLSIPRIVALASRPDGRAVLRRLPGTVVAASAAYVTFLTIAAAVQPDATWRLVRKDSEYGLAIVGFVAATGVLVATGTRFLRLAVLGLAGAVAASALLNVAAFLPSFPTDPEDLLAWRLVAVLGMPEYANATNISATYAVLLVVAAAAASGLTRSWLERSVLIVATGVLGVAVILTQSRGAVLGVACGLVVLAATLSRRARIALLVGATLCLAGLAVTPLGPDWVQRGVSYRPAVWAAYLDKAAERPLLGYGPHADIGVTIAPDVPIGQPHNLILSGQIRGGIGAALAMAALLAAGLFWSVRLVRAGGSVVPLCGFVTMTVCGMVDYNLLITRPAWPWLTFWLPIGFAAGAELAVRAGADPAVGDAGTRR</sequence>
<reference evidence="7" key="2">
    <citation type="submission" date="2023-02" db="EMBL/GenBank/DDBJ databases">
        <authorList>
            <person name="Rayyan A."/>
            <person name="Meyer T."/>
            <person name="Kyndt J.A."/>
        </authorList>
    </citation>
    <scope>NUCLEOTIDE SEQUENCE</scope>
    <source>
        <strain evidence="7">DSM 9987</strain>
    </source>
</reference>
<feature type="transmembrane region" description="Helical" evidence="5">
    <location>
        <begin position="268"/>
        <end position="287"/>
    </location>
</feature>
<dbReference type="PANTHER" id="PTHR37422">
    <property type="entry name" value="TEICHURONIC ACID BIOSYNTHESIS PROTEIN TUAE"/>
    <property type="match status" value="1"/>
</dbReference>
<evidence type="ECO:0000256" key="5">
    <source>
        <dbReference type="SAM" id="Phobius"/>
    </source>
</evidence>
<feature type="transmembrane region" description="Helical" evidence="5">
    <location>
        <begin position="376"/>
        <end position="396"/>
    </location>
</feature>
<evidence type="ECO:0000256" key="2">
    <source>
        <dbReference type="ARBA" id="ARBA00022692"/>
    </source>
</evidence>
<organism evidence="7 8">
    <name type="scientific">Rhodoplanes tepidamans</name>
    <name type="common">Rhodoplanes cryptolactis</name>
    <dbReference type="NCBI Taxonomy" id="200616"/>
    <lineage>
        <taxon>Bacteria</taxon>
        <taxon>Pseudomonadati</taxon>
        <taxon>Pseudomonadota</taxon>
        <taxon>Alphaproteobacteria</taxon>
        <taxon>Hyphomicrobiales</taxon>
        <taxon>Nitrobacteraceae</taxon>
        <taxon>Rhodoplanes</taxon>
    </lineage>
</organism>